<dbReference type="InterPro" id="IPR029058">
    <property type="entry name" value="AB_hydrolase_fold"/>
</dbReference>
<dbReference type="Gene3D" id="3.40.50.1820">
    <property type="entry name" value="alpha/beta hydrolase"/>
    <property type="match status" value="1"/>
</dbReference>
<dbReference type="PANTHER" id="PTHR46623:SF6">
    <property type="entry name" value="ALPHA_BETA-HYDROLASES SUPERFAMILY PROTEIN"/>
    <property type="match status" value="1"/>
</dbReference>
<dbReference type="PANTHER" id="PTHR46623">
    <property type="entry name" value="CARBOXYMETHYLENEBUTENOLIDASE-RELATED"/>
    <property type="match status" value="1"/>
</dbReference>
<proteinExistence type="predicted"/>
<sequence>MSQWISLETPTGRIQAWRADPPIPPKGALVVVQEIFGVNHHIRHVCDTFAAHGYVAIAPAFFDHFEHGVELDYDADGVKRGKELVDRLGMERALEDIKAAAAVVQEAGKVGVVGYCWGGSVAFLANTRLSMPAVSYYGARTQPYLDEQLDAPMMFHFGDHDPSIPTEAIDLHRSKQPSAEIHVYTAGHGFNCNQRTDYDEASATLALDRTLSFFRRTLRPTY</sequence>
<dbReference type="InterPro" id="IPR051049">
    <property type="entry name" value="Dienelactone_hydrolase-like"/>
</dbReference>
<accession>A0A0A0F2J3</accession>
<dbReference type="OrthoDB" id="9787933at2"/>
<protein>
    <submittedName>
        <fullName evidence="2">Carboxymethylenebutenolidase</fullName>
    </submittedName>
</protein>
<dbReference type="InterPro" id="IPR002925">
    <property type="entry name" value="Dienelactn_hydro"/>
</dbReference>
<dbReference type="RefSeq" id="WP_036134940.1">
    <property type="nucleotide sequence ID" value="NZ_AVPU01000004.1"/>
</dbReference>
<dbReference type="Pfam" id="PF01738">
    <property type="entry name" value="DLH"/>
    <property type="match status" value="1"/>
</dbReference>
<keyword evidence="3" id="KW-1185">Reference proteome</keyword>
<organism evidence="2 3">
    <name type="scientific">Lysobacter daejeonensis GH1-9</name>
    <dbReference type="NCBI Taxonomy" id="1385517"/>
    <lineage>
        <taxon>Bacteria</taxon>
        <taxon>Pseudomonadati</taxon>
        <taxon>Pseudomonadota</taxon>
        <taxon>Gammaproteobacteria</taxon>
        <taxon>Lysobacterales</taxon>
        <taxon>Lysobacteraceae</taxon>
        <taxon>Aerolutibacter</taxon>
    </lineage>
</organism>
<dbReference type="AlphaFoldDB" id="A0A0A0F2J3"/>
<dbReference type="eggNOG" id="COG0412">
    <property type="taxonomic scope" value="Bacteria"/>
</dbReference>
<dbReference type="Proteomes" id="UP000029998">
    <property type="component" value="Unassembled WGS sequence"/>
</dbReference>
<dbReference type="SUPFAM" id="SSF53474">
    <property type="entry name" value="alpha/beta-Hydrolases"/>
    <property type="match status" value="1"/>
</dbReference>
<dbReference type="STRING" id="1385517.N800_12945"/>
<dbReference type="GO" id="GO:0016787">
    <property type="term" value="F:hydrolase activity"/>
    <property type="evidence" value="ECO:0007669"/>
    <property type="project" value="InterPro"/>
</dbReference>
<evidence type="ECO:0000313" key="2">
    <source>
        <dbReference type="EMBL" id="KGM55617.1"/>
    </source>
</evidence>
<evidence type="ECO:0000313" key="3">
    <source>
        <dbReference type="Proteomes" id="UP000029998"/>
    </source>
</evidence>
<name>A0A0A0F2J3_9GAMM</name>
<evidence type="ECO:0000259" key="1">
    <source>
        <dbReference type="Pfam" id="PF01738"/>
    </source>
</evidence>
<reference evidence="2 3" key="1">
    <citation type="submission" date="2013-08" db="EMBL/GenBank/DDBJ databases">
        <title>Genome sequencing of Lysobacter.</title>
        <authorList>
            <person name="Zhang S."/>
            <person name="Wang G."/>
        </authorList>
    </citation>
    <scope>NUCLEOTIDE SEQUENCE [LARGE SCALE GENOMIC DNA]</scope>
    <source>
        <strain evidence="2 3">GH1-9</strain>
    </source>
</reference>
<gene>
    <name evidence="2" type="ORF">N800_12945</name>
</gene>
<dbReference type="EMBL" id="AVPU01000004">
    <property type="protein sequence ID" value="KGM55617.1"/>
    <property type="molecule type" value="Genomic_DNA"/>
</dbReference>
<feature type="domain" description="Dienelactone hydrolase" evidence="1">
    <location>
        <begin position="15"/>
        <end position="217"/>
    </location>
</feature>
<comment type="caution">
    <text evidence="2">The sequence shown here is derived from an EMBL/GenBank/DDBJ whole genome shotgun (WGS) entry which is preliminary data.</text>
</comment>